<evidence type="ECO:0000259" key="18">
    <source>
        <dbReference type="Pfam" id="PF03717"/>
    </source>
</evidence>
<dbReference type="SUPFAM" id="SSF56519">
    <property type="entry name" value="Penicillin binding protein dimerisation domain"/>
    <property type="match status" value="1"/>
</dbReference>
<evidence type="ECO:0000256" key="3">
    <source>
        <dbReference type="ARBA" id="ARBA00022519"/>
    </source>
</evidence>
<keyword evidence="7 16" id="KW-0812">Transmembrane</keyword>
<keyword evidence="8 16" id="KW-0378">Hydrolase</keyword>
<dbReference type="Gene3D" id="3.30.450.330">
    <property type="match status" value="1"/>
</dbReference>
<keyword evidence="12 16" id="KW-0472">Membrane</keyword>
<dbReference type="GO" id="GO:0043093">
    <property type="term" value="P:FtsZ-dependent cytokinesis"/>
    <property type="evidence" value="ECO:0007669"/>
    <property type="project" value="UniProtKB-UniRule"/>
</dbReference>
<dbReference type="GO" id="GO:0008955">
    <property type="term" value="F:peptidoglycan glycosyltransferase activity"/>
    <property type="evidence" value="ECO:0007669"/>
    <property type="project" value="InterPro"/>
</dbReference>
<feature type="active site" description="Acyl-ester intermediate" evidence="16">
    <location>
        <position position="294"/>
    </location>
</feature>
<feature type="domain" description="Penicillin-binding protein transpeptidase" evidence="17">
    <location>
        <begin position="247"/>
        <end position="543"/>
    </location>
</feature>
<keyword evidence="6 16" id="KW-0645">Protease</keyword>
<keyword evidence="10 16" id="KW-0573">Peptidoglycan synthesis</keyword>
<proteinExistence type="inferred from homology"/>
<evidence type="ECO:0000313" key="19">
    <source>
        <dbReference type="EMBL" id="SIN96224.1"/>
    </source>
</evidence>
<comment type="subcellular location">
    <subcellularLocation>
        <location evidence="1">Membrane</location>
    </subcellularLocation>
</comment>
<gene>
    <name evidence="16" type="primary">ftsI</name>
    <name evidence="19" type="ORF">SAMN02743940_0306</name>
</gene>
<keyword evidence="20" id="KW-1185">Reference proteome</keyword>
<keyword evidence="9 16" id="KW-0133">Cell shape</keyword>
<dbReference type="AlphaFoldDB" id="A0A1N6FLW4"/>
<dbReference type="RefSeq" id="WP_028461641.1">
    <property type="nucleotide sequence ID" value="NZ_FSRO01000001.1"/>
</dbReference>
<dbReference type="GO" id="GO:0000917">
    <property type="term" value="P:division septum assembly"/>
    <property type="evidence" value="ECO:0007669"/>
    <property type="project" value="UniProtKB-KW"/>
</dbReference>
<dbReference type="SUPFAM" id="SSF56601">
    <property type="entry name" value="beta-lactamase/transpeptidase-like"/>
    <property type="match status" value="1"/>
</dbReference>
<dbReference type="InterPro" id="IPR037532">
    <property type="entry name" value="FtsI_transpept"/>
</dbReference>
<comment type="catalytic activity">
    <reaction evidence="16">
        <text>Preferential cleavage: (Ac)2-L-Lys-D-Ala-|-D-Ala. Also transpeptidation of peptidyl-alanyl moieties that are N-acyl substituents of D-alanine.</text>
        <dbReference type="EC" id="3.4.16.4"/>
    </reaction>
</comment>
<feature type="domain" description="Penicillin-binding protein dimerisation" evidence="18">
    <location>
        <begin position="60"/>
        <end position="206"/>
    </location>
</feature>
<evidence type="ECO:0000256" key="14">
    <source>
        <dbReference type="ARBA" id="ARBA00023306"/>
    </source>
</evidence>
<evidence type="ECO:0000256" key="2">
    <source>
        <dbReference type="ARBA" id="ARBA00022475"/>
    </source>
</evidence>
<dbReference type="STRING" id="44575.SAMN05216419_10194"/>
<dbReference type="Pfam" id="PF03717">
    <property type="entry name" value="PBP_dimer"/>
    <property type="match status" value="1"/>
</dbReference>
<dbReference type="PANTHER" id="PTHR30627">
    <property type="entry name" value="PEPTIDOGLYCAN D,D-TRANSPEPTIDASE"/>
    <property type="match status" value="1"/>
</dbReference>
<dbReference type="UniPathway" id="UPA00219"/>
<dbReference type="GO" id="GO:0071555">
    <property type="term" value="P:cell wall organization"/>
    <property type="evidence" value="ECO:0007669"/>
    <property type="project" value="UniProtKB-KW"/>
</dbReference>
<evidence type="ECO:0000256" key="6">
    <source>
        <dbReference type="ARBA" id="ARBA00022670"/>
    </source>
</evidence>
<comment type="pathway">
    <text evidence="16">Cell wall biogenesis; peptidoglycan biosynthesis.</text>
</comment>
<dbReference type="Gene3D" id="3.40.710.10">
    <property type="entry name" value="DD-peptidase/beta-lactamase superfamily"/>
    <property type="match status" value="1"/>
</dbReference>
<dbReference type="GO" id="GO:0009252">
    <property type="term" value="P:peptidoglycan biosynthetic process"/>
    <property type="evidence" value="ECO:0007669"/>
    <property type="project" value="UniProtKB-UniRule"/>
</dbReference>
<evidence type="ECO:0000256" key="12">
    <source>
        <dbReference type="ARBA" id="ARBA00023136"/>
    </source>
</evidence>
<keyword evidence="13 16" id="KW-0717">Septation</keyword>
<dbReference type="EMBL" id="FSRO01000001">
    <property type="protein sequence ID" value="SIN96224.1"/>
    <property type="molecule type" value="Genomic_DNA"/>
</dbReference>
<evidence type="ECO:0000256" key="13">
    <source>
        <dbReference type="ARBA" id="ARBA00023210"/>
    </source>
</evidence>
<evidence type="ECO:0000256" key="15">
    <source>
        <dbReference type="ARBA" id="ARBA00023316"/>
    </source>
</evidence>
<evidence type="ECO:0000256" key="7">
    <source>
        <dbReference type="ARBA" id="ARBA00022692"/>
    </source>
</evidence>
<dbReference type="GO" id="GO:0008360">
    <property type="term" value="P:regulation of cell shape"/>
    <property type="evidence" value="ECO:0007669"/>
    <property type="project" value="UniProtKB-KW"/>
</dbReference>
<dbReference type="PANTHER" id="PTHR30627:SF1">
    <property type="entry name" value="PEPTIDOGLYCAN D,D-TRANSPEPTIDASE FTSI"/>
    <property type="match status" value="1"/>
</dbReference>
<protein>
    <recommendedName>
        <fullName evidence="16">Peptidoglycan D,D-transpeptidase FtsI</fullName>
        <ecNumber evidence="16">3.4.16.4</ecNumber>
    </recommendedName>
    <alternativeName>
        <fullName evidence="16">Penicillin-binding protein 3</fullName>
        <shortName evidence="16">PBP-3</shortName>
    </alternativeName>
</protein>
<accession>A0A1N6FLW4</accession>
<dbReference type="InterPro" id="IPR036138">
    <property type="entry name" value="PBP_dimer_sf"/>
</dbReference>
<evidence type="ECO:0000259" key="17">
    <source>
        <dbReference type="Pfam" id="PF00905"/>
    </source>
</evidence>
<evidence type="ECO:0000313" key="20">
    <source>
        <dbReference type="Proteomes" id="UP000185062"/>
    </source>
</evidence>
<evidence type="ECO:0000256" key="11">
    <source>
        <dbReference type="ARBA" id="ARBA00022989"/>
    </source>
</evidence>
<dbReference type="InterPro" id="IPR005311">
    <property type="entry name" value="PBP_dimer"/>
</dbReference>
<dbReference type="GO" id="GO:0005886">
    <property type="term" value="C:plasma membrane"/>
    <property type="evidence" value="ECO:0007669"/>
    <property type="project" value="UniProtKB-UniRule"/>
</dbReference>
<dbReference type="GO" id="GO:0009002">
    <property type="term" value="F:serine-type D-Ala-D-Ala carboxypeptidase activity"/>
    <property type="evidence" value="ECO:0007669"/>
    <property type="project" value="UniProtKB-UniRule"/>
</dbReference>
<evidence type="ECO:0000256" key="9">
    <source>
        <dbReference type="ARBA" id="ARBA00022960"/>
    </source>
</evidence>
<dbReference type="EC" id="3.4.16.4" evidence="16"/>
<sequence>MIRNPMPHITLPVWRSRLLFGLLFFGLIGLAGRAAYLQGMHNDFLQQKGESRYVRVVEMSAHRGMITDRHGEILAVSTPVASVCADPQKTDITPEQVNKLAALLKMDATEVSQLVNKKQSRFVYLKRRLLPEIAENIKNLKMPGIFLRYEFQRFYPAGEMTAHVLGFTDINDQGQEGVERGWQKMLAGELGSRRVIKDNKGRIIEDVENIRLPKQGQDLILSIDSRIQYLAHRELKQAVQVNKAKAGSIIVLDAQTGEVLALSNLPVYNPNLRTSISDEKTRNRALINVFEPGSTLKPFTVAAALEVGEINPDTVFQTAPGMLRIGRATIRDVRNKGELTVAQIIQESSNVGTAKIALSLPSQTMWKMFNQSGFGISTGSGFPGEANGRLRPYNTWRPIEQATMSYGHGISASLMQLTRAYTIFSTGGELKPISLERQNLPVMGQRVISRDTALAVSRMLEMVTQPGGTAPLAQVNGYRVAGKTGTAHKLIDGRYAKNRYISTFVGYAPASNPRLIIAVMLDEPSAGKYFAGTVAAPVFSQVMTGALRILNVPHDAPAKNNIVSFPVASELGNEG</sequence>
<dbReference type="eggNOG" id="COG0768">
    <property type="taxonomic scope" value="Bacteria"/>
</dbReference>
<evidence type="ECO:0000256" key="10">
    <source>
        <dbReference type="ARBA" id="ARBA00022984"/>
    </source>
</evidence>
<keyword evidence="3 16" id="KW-0997">Cell inner membrane</keyword>
<dbReference type="Proteomes" id="UP000185062">
    <property type="component" value="Unassembled WGS sequence"/>
</dbReference>
<dbReference type="GO" id="GO:0006508">
    <property type="term" value="P:proteolysis"/>
    <property type="evidence" value="ECO:0007669"/>
    <property type="project" value="UniProtKB-KW"/>
</dbReference>
<dbReference type="InterPro" id="IPR001460">
    <property type="entry name" value="PCN-bd_Tpept"/>
</dbReference>
<evidence type="ECO:0000256" key="1">
    <source>
        <dbReference type="ARBA" id="ARBA00004370"/>
    </source>
</evidence>
<evidence type="ECO:0000256" key="4">
    <source>
        <dbReference type="ARBA" id="ARBA00022618"/>
    </source>
</evidence>
<comment type="function">
    <text evidence="16">Catalyzes cross-linking of the peptidoglycan cell wall at the division septum.</text>
</comment>
<dbReference type="Gene3D" id="3.90.1310.10">
    <property type="entry name" value="Penicillin-binding protein 2a (Domain 2)"/>
    <property type="match status" value="1"/>
</dbReference>
<keyword evidence="14 16" id="KW-0131">Cell cycle</keyword>
<dbReference type="InterPro" id="IPR050515">
    <property type="entry name" value="Beta-lactam/transpept"/>
</dbReference>
<keyword evidence="15 16" id="KW-0961">Cell wall biogenesis/degradation</keyword>
<organism evidence="19 20">
    <name type="scientific">Nitrosomonas cryotolerans ATCC 49181</name>
    <dbReference type="NCBI Taxonomy" id="1131553"/>
    <lineage>
        <taxon>Bacteria</taxon>
        <taxon>Pseudomonadati</taxon>
        <taxon>Pseudomonadota</taxon>
        <taxon>Betaproteobacteria</taxon>
        <taxon>Nitrosomonadales</taxon>
        <taxon>Nitrosomonadaceae</taxon>
        <taxon>Nitrosomonas</taxon>
    </lineage>
</organism>
<dbReference type="InterPro" id="IPR012338">
    <property type="entry name" value="Beta-lactam/transpept-like"/>
</dbReference>
<evidence type="ECO:0000256" key="8">
    <source>
        <dbReference type="ARBA" id="ARBA00022801"/>
    </source>
</evidence>
<keyword evidence="11 16" id="KW-1133">Transmembrane helix</keyword>
<keyword evidence="5 16" id="KW-0121">Carboxypeptidase</keyword>
<keyword evidence="2 16" id="KW-1003">Cell membrane</keyword>
<dbReference type="Pfam" id="PF00905">
    <property type="entry name" value="Transpeptidase"/>
    <property type="match status" value="1"/>
</dbReference>
<dbReference type="HAMAP" id="MF_02080">
    <property type="entry name" value="FtsI_transpept"/>
    <property type="match status" value="1"/>
</dbReference>
<evidence type="ECO:0000256" key="5">
    <source>
        <dbReference type="ARBA" id="ARBA00022645"/>
    </source>
</evidence>
<comment type="similarity">
    <text evidence="16">Belongs to the transpeptidase family. FtsI subfamily.</text>
</comment>
<evidence type="ECO:0000256" key="16">
    <source>
        <dbReference type="HAMAP-Rule" id="MF_02080"/>
    </source>
</evidence>
<name>A0A1N6FLW4_9PROT</name>
<reference evidence="19 20" key="1">
    <citation type="submission" date="2016-12" db="EMBL/GenBank/DDBJ databases">
        <authorList>
            <person name="Song W.-J."/>
            <person name="Kurnit D.M."/>
        </authorList>
    </citation>
    <scope>NUCLEOTIDE SEQUENCE [LARGE SCALE GENOMIC DNA]</scope>
    <source>
        <strain evidence="19 20">ATCC 49181</strain>
    </source>
</reference>
<keyword evidence="4 16" id="KW-0132">Cell division</keyword>
<dbReference type="Gene3D" id="1.10.150.770">
    <property type="match status" value="1"/>
</dbReference>
<dbReference type="GO" id="GO:0008658">
    <property type="term" value="F:penicillin binding"/>
    <property type="evidence" value="ECO:0007669"/>
    <property type="project" value="InterPro"/>
</dbReference>